<dbReference type="InterPro" id="IPR036388">
    <property type="entry name" value="WH-like_DNA-bd_sf"/>
</dbReference>
<dbReference type="InterPro" id="IPR000600">
    <property type="entry name" value="ROK"/>
</dbReference>
<dbReference type="Gene3D" id="3.30.420.40">
    <property type="match status" value="2"/>
</dbReference>
<feature type="region of interest" description="Disordered" evidence="2">
    <location>
        <begin position="1"/>
        <end position="88"/>
    </location>
</feature>
<dbReference type="InterPro" id="IPR036390">
    <property type="entry name" value="WH_DNA-bd_sf"/>
</dbReference>
<dbReference type="Proteomes" id="UP001500236">
    <property type="component" value="Unassembled WGS sequence"/>
</dbReference>
<dbReference type="SUPFAM" id="SSF46785">
    <property type="entry name" value="Winged helix' DNA-binding domain"/>
    <property type="match status" value="1"/>
</dbReference>
<dbReference type="Gene3D" id="1.10.10.10">
    <property type="entry name" value="Winged helix-like DNA-binding domain superfamily/Winged helix DNA-binding domain"/>
    <property type="match status" value="1"/>
</dbReference>
<evidence type="ECO:0000313" key="4">
    <source>
        <dbReference type="EMBL" id="GAA3054491.1"/>
    </source>
</evidence>
<evidence type="ECO:0000256" key="2">
    <source>
        <dbReference type="SAM" id="MobiDB-lite"/>
    </source>
</evidence>
<comment type="similarity">
    <text evidence="1">Belongs to the ROK (NagC/XylR) family.</text>
</comment>
<dbReference type="EMBL" id="BAAAVT010000003">
    <property type="protein sequence ID" value="GAA3054491.1"/>
    <property type="molecule type" value="Genomic_DNA"/>
</dbReference>
<sequence length="497" mass="52422">MEAKIKSVTDPTRSPTPPPGPGHVSGAGPTGRLGGFGPGPVARLGRRGISRGLTGNGAPQEDLDAGSGRRERPPHHRAQRPGARQETLRESNLLLITEEIFSAAEPPSRADLSIRTGMTRSTVSRLVDDLLAAGIVREGSPIVGGTRGRPAVPLHPARGTLAGLGVEINVDFMAARVLDLTGTALAEELIEGDFSASDPQEVIPQIGEMALRVARRAAEAGARVVGTVMALPGLVTAEEDHLMLAPNLGWRDVDVPRLMCRSLGGPERLSQLPEGSPRLAEFGDFFVIANEAKLAALAVAQEFSAREQEEQTFFYVSAQMGIGAAVVIDGIVDAGPRGWAGEIGHVAVEPGGPQCGCGSSGCLEVFAGKRALLEAAGLEPDADAETLVALTEWEDEPGERARQAIDRAGWALGVALSGAVNLLDVDDIVLGGEFGPLADLLRPRIEQELRQRVLAARWSRFRVRETSIRLSPATTGGALRALRAVVDEPLRWVPQAT</sequence>
<feature type="domain" description="HTH iclR-type" evidence="3">
    <location>
        <begin position="100"/>
        <end position="138"/>
    </location>
</feature>
<protein>
    <submittedName>
        <fullName evidence="4">ROK family transcriptional regulator</fullName>
    </submittedName>
</protein>
<feature type="compositionally biased region" description="Gly residues" evidence="2">
    <location>
        <begin position="23"/>
        <end position="38"/>
    </location>
</feature>
<comment type="caution">
    <text evidence="4">The sequence shown here is derived from an EMBL/GenBank/DDBJ whole genome shotgun (WGS) entry which is preliminary data.</text>
</comment>
<name>A0ABP6LT54_9MICC</name>
<dbReference type="Pfam" id="PF09339">
    <property type="entry name" value="HTH_IclR"/>
    <property type="match status" value="1"/>
</dbReference>
<organism evidence="4 5">
    <name type="scientific">Nesterenkonia aethiopica</name>
    <dbReference type="NCBI Taxonomy" id="269144"/>
    <lineage>
        <taxon>Bacteria</taxon>
        <taxon>Bacillati</taxon>
        <taxon>Actinomycetota</taxon>
        <taxon>Actinomycetes</taxon>
        <taxon>Micrococcales</taxon>
        <taxon>Micrococcaceae</taxon>
        <taxon>Nesterenkonia</taxon>
    </lineage>
</organism>
<dbReference type="InterPro" id="IPR043129">
    <property type="entry name" value="ATPase_NBD"/>
</dbReference>
<accession>A0ABP6LT54</accession>
<evidence type="ECO:0000256" key="1">
    <source>
        <dbReference type="ARBA" id="ARBA00006479"/>
    </source>
</evidence>
<dbReference type="PANTHER" id="PTHR18964">
    <property type="entry name" value="ROK (REPRESSOR, ORF, KINASE) FAMILY"/>
    <property type="match status" value="1"/>
</dbReference>
<dbReference type="SUPFAM" id="SSF53067">
    <property type="entry name" value="Actin-like ATPase domain"/>
    <property type="match status" value="2"/>
</dbReference>
<dbReference type="PANTHER" id="PTHR18964:SF149">
    <property type="entry name" value="BIFUNCTIONAL UDP-N-ACETYLGLUCOSAMINE 2-EPIMERASE_N-ACETYLMANNOSAMINE KINASE"/>
    <property type="match status" value="1"/>
</dbReference>
<dbReference type="InterPro" id="IPR005471">
    <property type="entry name" value="Tscrpt_reg_IclR_N"/>
</dbReference>
<dbReference type="Pfam" id="PF00480">
    <property type="entry name" value="ROK"/>
    <property type="match status" value="1"/>
</dbReference>
<reference evidence="5" key="1">
    <citation type="journal article" date="2019" name="Int. J. Syst. Evol. Microbiol.">
        <title>The Global Catalogue of Microorganisms (GCM) 10K type strain sequencing project: providing services to taxonomists for standard genome sequencing and annotation.</title>
        <authorList>
            <consortium name="The Broad Institute Genomics Platform"/>
            <consortium name="The Broad Institute Genome Sequencing Center for Infectious Disease"/>
            <person name="Wu L."/>
            <person name="Ma J."/>
        </authorList>
    </citation>
    <scope>NUCLEOTIDE SEQUENCE [LARGE SCALE GENOMIC DNA]</scope>
    <source>
        <strain evidence="5">JCM 14309</strain>
    </source>
</reference>
<proteinExistence type="inferred from homology"/>
<gene>
    <name evidence="4" type="ORF">GCM10010529_05640</name>
</gene>
<evidence type="ECO:0000313" key="5">
    <source>
        <dbReference type="Proteomes" id="UP001500236"/>
    </source>
</evidence>
<evidence type="ECO:0000259" key="3">
    <source>
        <dbReference type="Pfam" id="PF09339"/>
    </source>
</evidence>
<keyword evidence="5" id="KW-1185">Reference proteome</keyword>